<feature type="region of interest" description="Disordered" evidence="5">
    <location>
        <begin position="1"/>
        <end position="24"/>
    </location>
</feature>
<evidence type="ECO:0000313" key="7">
    <source>
        <dbReference type="EMBL" id="KAH3708878.1"/>
    </source>
</evidence>
<evidence type="ECO:0000256" key="1">
    <source>
        <dbReference type="ARBA" id="ARBA00004308"/>
    </source>
</evidence>
<dbReference type="InterPro" id="IPR008979">
    <property type="entry name" value="Galactose-bd-like_sf"/>
</dbReference>
<feature type="non-terminal residue" evidence="7">
    <location>
        <position position="1674"/>
    </location>
</feature>
<reference evidence="7" key="1">
    <citation type="journal article" date="2019" name="bioRxiv">
        <title>The Genome of the Zebra Mussel, Dreissena polymorpha: A Resource for Invasive Species Research.</title>
        <authorList>
            <person name="McCartney M.A."/>
            <person name="Auch B."/>
            <person name="Kono T."/>
            <person name="Mallez S."/>
            <person name="Zhang Y."/>
            <person name="Obille A."/>
            <person name="Becker A."/>
            <person name="Abrahante J.E."/>
            <person name="Garbe J."/>
            <person name="Badalamenti J.P."/>
            <person name="Herman A."/>
            <person name="Mangelson H."/>
            <person name="Liachko I."/>
            <person name="Sullivan S."/>
            <person name="Sone E.D."/>
            <person name="Koren S."/>
            <person name="Silverstein K.A.T."/>
            <person name="Beckman K.B."/>
            <person name="Gohl D.M."/>
        </authorList>
    </citation>
    <scope>NUCLEOTIDE SEQUENCE</scope>
    <source>
        <strain evidence="7">Duluth1</strain>
        <tissue evidence="7">Whole animal</tissue>
    </source>
</reference>
<dbReference type="InterPro" id="IPR012919">
    <property type="entry name" value="SUN_dom"/>
</dbReference>
<organism evidence="7 8">
    <name type="scientific">Dreissena polymorpha</name>
    <name type="common">Zebra mussel</name>
    <name type="synonym">Mytilus polymorpha</name>
    <dbReference type="NCBI Taxonomy" id="45954"/>
    <lineage>
        <taxon>Eukaryota</taxon>
        <taxon>Metazoa</taxon>
        <taxon>Spiralia</taxon>
        <taxon>Lophotrochozoa</taxon>
        <taxon>Mollusca</taxon>
        <taxon>Bivalvia</taxon>
        <taxon>Autobranchia</taxon>
        <taxon>Heteroconchia</taxon>
        <taxon>Euheterodonta</taxon>
        <taxon>Imparidentia</taxon>
        <taxon>Neoheterodontei</taxon>
        <taxon>Myida</taxon>
        <taxon>Dreissenoidea</taxon>
        <taxon>Dreissenidae</taxon>
        <taxon>Dreissena</taxon>
    </lineage>
</organism>
<dbReference type="PROSITE" id="PS51469">
    <property type="entry name" value="SUN"/>
    <property type="match status" value="1"/>
</dbReference>
<evidence type="ECO:0000256" key="2">
    <source>
        <dbReference type="ARBA" id="ARBA00022692"/>
    </source>
</evidence>
<name>A0A9D3YWY7_DREPO</name>
<feature type="compositionally biased region" description="Polar residues" evidence="5">
    <location>
        <begin position="1587"/>
        <end position="1614"/>
    </location>
</feature>
<dbReference type="GO" id="GO:0005737">
    <property type="term" value="C:cytoplasm"/>
    <property type="evidence" value="ECO:0007669"/>
    <property type="project" value="TreeGrafter"/>
</dbReference>
<dbReference type="GO" id="GO:0012505">
    <property type="term" value="C:endomembrane system"/>
    <property type="evidence" value="ECO:0007669"/>
    <property type="project" value="UniProtKB-SubCell"/>
</dbReference>
<feature type="region of interest" description="Disordered" evidence="5">
    <location>
        <begin position="774"/>
        <end position="809"/>
    </location>
</feature>
<feature type="region of interest" description="Disordered" evidence="5">
    <location>
        <begin position="1313"/>
        <end position="1357"/>
    </location>
</feature>
<dbReference type="Proteomes" id="UP000828390">
    <property type="component" value="Unassembled WGS sequence"/>
</dbReference>
<feature type="region of interest" description="Disordered" evidence="5">
    <location>
        <begin position="989"/>
        <end position="1021"/>
    </location>
</feature>
<feature type="region of interest" description="Disordered" evidence="5">
    <location>
        <begin position="125"/>
        <end position="209"/>
    </location>
</feature>
<feature type="compositionally biased region" description="Polar residues" evidence="5">
    <location>
        <begin position="788"/>
        <end position="809"/>
    </location>
</feature>
<proteinExistence type="predicted"/>
<feature type="region of interest" description="Disordered" evidence="5">
    <location>
        <begin position="1582"/>
        <end position="1619"/>
    </location>
</feature>
<dbReference type="EMBL" id="JAIWYP010000014">
    <property type="protein sequence ID" value="KAH3708878.1"/>
    <property type="molecule type" value="Genomic_DNA"/>
</dbReference>
<feature type="compositionally biased region" description="Basic and acidic residues" evidence="5">
    <location>
        <begin position="226"/>
        <end position="238"/>
    </location>
</feature>
<keyword evidence="2" id="KW-0812">Transmembrane</keyword>
<feature type="compositionally biased region" description="Polar residues" evidence="5">
    <location>
        <begin position="125"/>
        <end position="162"/>
    </location>
</feature>
<accession>A0A9D3YWY7</accession>
<protein>
    <recommendedName>
        <fullName evidence="6">SUN domain-containing protein</fullName>
    </recommendedName>
</protein>
<dbReference type="PANTHER" id="PTHR12953">
    <property type="entry name" value="MEMBRANE PROTEIN CH1 RELATED"/>
    <property type="match status" value="1"/>
</dbReference>
<evidence type="ECO:0000256" key="4">
    <source>
        <dbReference type="ARBA" id="ARBA00023136"/>
    </source>
</evidence>
<dbReference type="GO" id="GO:0034975">
    <property type="term" value="P:protein folding in endoplasmic reticulum"/>
    <property type="evidence" value="ECO:0007669"/>
    <property type="project" value="TreeGrafter"/>
</dbReference>
<keyword evidence="3" id="KW-1133">Transmembrane helix</keyword>
<feature type="region of interest" description="Disordered" evidence="5">
    <location>
        <begin position="84"/>
        <end position="104"/>
    </location>
</feature>
<evidence type="ECO:0000259" key="6">
    <source>
        <dbReference type="PROSITE" id="PS51469"/>
    </source>
</evidence>
<dbReference type="Pfam" id="PF07738">
    <property type="entry name" value="Sad1_UNC"/>
    <property type="match status" value="1"/>
</dbReference>
<dbReference type="Gene3D" id="2.60.120.260">
    <property type="entry name" value="Galactose-binding domain-like"/>
    <property type="match status" value="1"/>
</dbReference>
<feature type="region of interest" description="Disordered" evidence="5">
    <location>
        <begin position="223"/>
        <end position="247"/>
    </location>
</feature>
<feature type="compositionally biased region" description="Polar residues" evidence="5">
    <location>
        <begin position="181"/>
        <end position="204"/>
    </location>
</feature>
<dbReference type="PANTHER" id="PTHR12953:SF0">
    <property type="entry name" value="SUN DOMAIN-CONTAINING OSSIFICATION FACTOR"/>
    <property type="match status" value="1"/>
</dbReference>
<feature type="domain" description="SUN" evidence="6">
    <location>
        <begin position="396"/>
        <end position="556"/>
    </location>
</feature>
<dbReference type="InterPro" id="IPR045120">
    <property type="entry name" value="Suco/Slp1-like"/>
</dbReference>
<sequence>VSNIDETTGLLEPSPVLTVPTSNLQDGKQNVETIPLQGTTLGHELETSLNTDQLQESLKDDSSTTSQAISSSQVIASTLSSSVSVSSQSDIQIQPDQSSPELQKNREYDVPVQLVHDSIKIVTSPVTEGHQSVITGEQRSGTTVVKSSQTTTDESSKPTQVRLSEANGESIPDNATDRSSESTNGQSSEVTNGQRPESTGPNDQHSSELHSDIKDLLQEQKVPLADTKDTLGVKDPVSEVKGTPSEVKEQGIKVTALNGQSEDLDKVSSGEADMVKKIEVPDGDVINLINTRDINSGLEFPHHGETMPSQDFRDMDQEVHKGTEFHPEIPRNIVSEEPKEVETVFVVPQEDKAGVVLEGEPGGRVKVEDDKEDEGGLTFNEWTQKILAEAEKGKKQEEVLVVADTPTLPVKPRKKKNYAAHDCGAKVLASNPEATNVKSVLNANKDDYLNTPCKVKKWLVVELCEPIQAHSVEIASLELFSSQPKKVKVMLSDRYPTKDWQLAGEFEMKDERTEQTFQIDKLKEYFAKYVRFDVLEHYGNEHFCPITKFRVLGVAVTDYEDDDSPENEDDSNDDEQDDMDVVMAGHDGKAKNLFESAKDTVVRIVKKVLNVEDTSENTSQNSIKDAVALSGSTEVEHNVTVTPSGEAPTSPCTPDANIPGHVTTAPDTHIGTQLPVPPEPGQTNIVRMLDEDEQVETSTESPQVQLNTPTTPLDMSPGKSLILHFLECQQNQTQSIGTRRNSSGHLSRLCQFSFMMLKSSPGVLMRVNNQCSLPMKSKTSGNDKKLNIPNSVSSQHGINGEKNSAMPSSIKSDTVSATMEISTASGKLENLIQQTDKFSSIPTPVTDRLSSIHSVPVKSETVKISEEIKPSSAAFSSIDTQSVVQSQHHTSINVEATTSTTVLSSSTKPALSLASLSSESVATLTLSSELPEKSSLASSILSPSSITVAVHIDPTPTVVNGKEHTLSNQATIGIQITPDSQVTVATPPLSQSWAPDTIDVSGETSVAGDQGKQEASDTSTSTTIINLPQPLLVTIEASSSATEQASPLEPMATSEGHSSTDVSMDTSDLDDLSDDPVAVEEDFVKPNTTVIDDKVVMDRGGVSSTRVDDLNLVRVPLIPAGKRESAIMRLSNRIKVLEQNVSLSSRFLEELSRRYKKQSEDMMKMLNKTLARLANVTVEADVKNKLHEDEMYIMEKKVENLTAIIGRLTRNFEQLNKQVTDRQMIWTSIEILAILAMALFLHLRRHKPVPLPPELKSLIDKMPAMPAGNQPILRRNSLSGPATPSKKLADTLPYGGGGGLQRFCSETALASVAGRDQHRQSTDTSKQFFEYGKKKKKKKSKGAELKSYMRDGPGPSHQEFVSIPEPDVLPFSGEATPYQLIEPAKPRSNSLGIIGKDTVKTTADGARDKDSKGTKLVIKNPCKKLPHGGGTKYGHCLQNSRTVSDFQSGGFAKSHRRQKSLPQQYYSTVETVGQQEELKTGVKVDTNICKDFAVSKPKHLNEKRLKAFTSNDEYLRCYPENNIQDQQMNGHHSVKGSNSYNGFDNHSKAPKCHLVKSHSADTYCMQSHGNVASKDEHFLKQRRSTVKNDPSETATITNGGSRNTCMDNNDSNGTKSDEVYSRNRSHGLFDNQPCSFDNFSDVYRVPGEVWLSENLKTGSLGPLRKVLSFFKSDD</sequence>
<comment type="caution">
    <text evidence="7">The sequence shown here is derived from an EMBL/GenBank/DDBJ whole genome shotgun (WGS) entry which is preliminary data.</text>
</comment>
<dbReference type="SUPFAM" id="SSF49785">
    <property type="entry name" value="Galactose-binding domain-like"/>
    <property type="match status" value="1"/>
</dbReference>
<gene>
    <name evidence="7" type="ORF">DPMN_068337</name>
</gene>
<keyword evidence="8" id="KW-1185">Reference proteome</keyword>
<keyword evidence="4" id="KW-0472">Membrane</keyword>
<reference evidence="7" key="2">
    <citation type="submission" date="2020-11" db="EMBL/GenBank/DDBJ databases">
        <authorList>
            <person name="McCartney M.A."/>
            <person name="Auch B."/>
            <person name="Kono T."/>
            <person name="Mallez S."/>
            <person name="Becker A."/>
            <person name="Gohl D.M."/>
            <person name="Silverstein K.A.T."/>
            <person name="Koren S."/>
            <person name="Bechman K.B."/>
            <person name="Herman A."/>
            <person name="Abrahante J.E."/>
            <person name="Garbe J."/>
        </authorList>
    </citation>
    <scope>NUCLEOTIDE SEQUENCE</scope>
    <source>
        <strain evidence="7">Duluth1</strain>
        <tissue evidence="7">Whole animal</tissue>
    </source>
</reference>
<feature type="compositionally biased region" description="Low complexity" evidence="5">
    <location>
        <begin position="84"/>
        <end position="99"/>
    </location>
</feature>
<comment type="subcellular location">
    <subcellularLocation>
        <location evidence="1">Endomembrane system</location>
    </subcellularLocation>
</comment>
<feature type="region of interest" description="Disordered" evidence="5">
    <location>
        <begin position="559"/>
        <end position="579"/>
    </location>
</feature>
<evidence type="ECO:0000256" key="5">
    <source>
        <dbReference type="SAM" id="MobiDB-lite"/>
    </source>
</evidence>
<feature type="region of interest" description="Disordered" evidence="5">
    <location>
        <begin position="1038"/>
        <end position="1069"/>
    </location>
</feature>
<evidence type="ECO:0000313" key="8">
    <source>
        <dbReference type="Proteomes" id="UP000828390"/>
    </source>
</evidence>
<dbReference type="GO" id="GO:0016020">
    <property type="term" value="C:membrane"/>
    <property type="evidence" value="ECO:0007669"/>
    <property type="project" value="InterPro"/>
</dbReference>
<evidence type="ECO:0000256" key="3">
    <source>
        <dbReference type="ARBA" id="ARBA00022989"/>
    </source>
</evidence>